<organism evidence="2 3">
    <name type="scientific">Pseudobowmanella zhangzhouensis</name>
    <dbReference type="NCBI Taxonomy" id="1537679"/>
    <lineage>
        <taxon>Bacteria</taxon>
        <taxon>Pseudomonadati</taxon>
        <taxon>Pseudomonadota</taxon>
        <taxon>Gammaproteobacteria</taxon>
        <taxon>Alteromonadales</taxon>
        <taxon>Alteromonadaceae</taxon>
    </lineage>
</organism>
<dbReference type="PANTHER" id="PTHR30615:SF8">
    <property type="entry name" value="UPF0047 PROTEIN C4A8.02C"/>
    <property type="match status" value="1"/>
</dbReference>
<dbReference type="RefSeq" id="WP_131259597.1">
    <property type="nucleotide sequence ID" value="NZ_JBHSUS010000001.1"/>
</dbReference>
<gene>
    <name evidence="2" type="ORF">ACFP85_10850</name>
</gene>
<dbReference type="NCBIfam" id="TIGR00149">
    <property type="entry name" value="TIGR00149_YjbQ"/>
    <property type="match status" value="1"/>
</dbReference>
<proteinExistence type="inferred from homology"/>
<name>A0ABW1XL10_9ALTE</name>
<dbReference type="InterPro" id="IPR035917">
    <property type="entry name" value="YjbQ-like_sf"/>
</dbReference>
<dbReference type="Pfam" id="PF01894">
    <property type="entry name" value="YjbQ"/>
    <property type="match status" value="1"/>
</dbReference>
<dbReference type="PROSITE" id="PS01314">
    <property type="entry name" value="UPF0047"/>
    <property type="match status" value="1"/>
</dbReference>
<evidence type="ECO:0000256" key="1">
    <source>
        <dbReference type="ARBA" id="ARBA00005534"/>
    </source>
</evidence>
<evidence type="ECO:0000313" key="3">
    <source>
        <dbReference type="Proteomes" id="UP001596364"/>
    </source>
</evidence>
<reference evidence="3" key="1">
    <citation type="journal article" date="2019" name="Int. J. Syst. Evol. Microbiol.">
        <title>The Global Catalogue of Microorganisms (GCM) 10K type strain sequencing project: providing services to taxonomists for standard genome sequencing and annotation.</title>
        <authorList>
            <consortium name="The Broad Institute Genomics Platform"/>
            <consortium name="The Broad Institute Genome Sequencing Center for Infectious Disease"/>
            <person name="Wu L."/>
            <person name="Ma J."/>
        </authorList>
    </citation>
    <scope>NUCLEOTIDE SEQUENCE [LARGE SCALE GENOMIC DNA]</scope>
    <source>
        <strain evidence="3">CGMCC 1.16031</strain>
    </source>
</reference>
<evidence type="ECO:0000313" key="2">
    <source>
        <dbReference type="EMBL" id="MFC6440640.1"/>
    </source>
</evidence>
<comment type="similarity">
    <text evidence="1">Belongs to the UPF0047 family.</text>
</comment>
<dbReference type="Proteomes" id="UP001596364">
    <property type="component" value="Unassembled WGS sequence"/>
</dbReference>
<comment type="caution">
    <text evidence="2">The sequence shown here is derived from an EMBL/GenBank/DDBJ whole genome shotgun (WGS) entry which is preliminary data.</text>
</comment>
<dbReference type="PIRSF" id="PIRSF004681">
    <property type="entry name" value="UCP004681"/>
    <property type="match status" value="1"/>
</dbReference>
<dbReference type="SUPFAM" id="SSF111038">
    <property type="entry name" value="YjbQ-like"/>
    <property type="match status" value="1"/>
</dbReference>
<dbReference type="InterPro" id="IPR001602">
    <property type="entry name" value="UPF0047_YjbQ-like"/>
</dbReference>
<dbReference type="Gene3D" id="2.60.120.460">
    <property type="entry name" value="YjbQ-like"/>
    <property type="match status" value="1"/>
</dbReference>
<dbReference type="EMBL" id="JBHSUS010000001">
    <property type="protein sequence ID" value="MFC6440640.1"/>
    <property type="molecule type" value="Genomic_DNA"/>
</dbReference>
<sequence>MWRQHILQLTARKRGLHLITDELISQVPDIADYQVGLLHLFLCHTSAALTLNENADPSVRVDMQRWLNHTVADNTAYFTHTYEGPDDMSAHIKSSLFGASLTVPITAGKLAMGTWQGIYLCEFREHGGTRRLIATLQGELR</sequence>
<accession>A0ABW1XL10</accession>
<dbReference type="PANTHER" id="PTHR30615">
    <property type="entry name" value="UNCHARACTERIZED PROTEIN YJBQ-RELATED"/>
    <property type="match status" value="1"/>
</dbReference>
<keyword evidence="3" id="KW-1185">Reference proteome</keyword>
<protein>
    <submittedName>
        <fullName evidence="2">Secondary thiamine-phosphate synthase enzyme YjbQ</fullName>
    </submittedName>
</protein>